<feature type="transmembrane region" description="Helical" evidence="7">
    <location>
        <begin position="182"/>
        <end position="199"/>
    </location>
</feature>
<feature type="domain" description="ABC transmembrane type-1" evidence="8">
    <location>
        <begin position="57"/>
        <end position="238"/>
    </location>
</feature>
<dbReference type="Pfam" id="PF00528">
    <property type="entry name" value="BPD_transp_1"/>
    <property type="match status" value="1"/>
</dbReference>
<evidence type="ECO:0000256" key="3">
    <source>
        <dbReference type="ARBA" id="ARBA00022475"/>
    </source>
</evidence>
<feature type="transmembrane region" description="Helical" evidence="7">
    <location>
        <begin position="123"/>
        <end position="143"/>
    </location>
</feature>
<accession>A0A2Z2KY51</accession>
<comment type="similarity">
    <text evidence="7">Belongs to the binding-protein-dependent transport system permease family.</text>
</comment>
<dbReference type="EMBL" id="CP021780">
    <property type="protein sequence ID" value="ASA25318.1"/>
    <property type="molecule type" value="Genomic_DNA"/>
</dbReference>
<keyword evidence="5 7" id="KW-1133">Transmembrane helix</keyword>
<evidence type="ECO:0000256" key="4">
    <source>
        <dbReference type="ARBA" id="ARBA00022692"/>
    </source>
</evidence>
<dbReference type="Gene3D" id="1.10.3720.10">
    <property type="entry name" value="MetI-like"/>
    <property type="match status" value="1"/>
</dbReference>
<dbReference type="GO" id="GO:0055085">
    <property type="term" value="P:transmembrane transport"/>
    <property type="evidence" value="ECO:0007669"/>
    <property type="project" value="InterPro"/>
</dbReference>
<feature type="transmembrane region" description="Helical" evidence="7">
    <location>
        <begin position="63"/>
        <end position="85"/>
    </location>
</feature>
<dbReference type="InterPro" id="IPR000515">
    <property type="entry name" value="MetI-like"/>
</dbReference>
<dbReference type="PANTHER" id="PTHR30151">
    <property type="entry name" value="ALKANE SULFONATE ABC TRANSPORTER-RELATED, MEMBRANE SUBUNIT"/>
    <property type="match status" value="1"/>
</dbReference>
<reference evidence="9 10" key="1">
    <citation type="submission" date="2017-06" db="EMBL/GenBank/DDBJ databases">
        <title>Complete genome sequence of Paenibacillus donghaensis KCTC 13049T isolated from East Sea sediment, South Korea.</title>
        <authorList>
            <person name="Jung B.K."/>
            <person name="Hong S.-J."/>
            <person name="Shin J.-H."/>
        </authorList>
    </citation>
    <scope>NUCLEOTIDE SEQUENCE [LARGE SCALE GENOMIC DNA]</scope>
    <source>
        <strain evidence="9 10">KCTC 13049</strain>
    </source>
</reference>
<dbReference type="OrthoDB" id="9804353at2"/>
<evidence type="ECO:0000256" key="2">
    <source>
        <dbReference type="ARBA" id="ARBA00022448"/>
    </source>
</evidence>
<evidence type="ECO:0000256" key="7">
    <source>
        <dbReference type="RuleBase" id="RU363032"/>
    </source>
</evidence>
<evidence type="ECO:0000256" key="6">
    <source>
        <dbReference type="ARBA" id="ARBA00023136"/>
    </source>
</evidence>
<dbReference type="Proteomes" id="UP000249890">
    <property type="component" value="Chromosome"/>
</dbReference>
<organism evidence="9 10">
    <name type="scientific">Paenibacillus donghaensis</name>
    <dbReference type="NCBI Taxonomy" id="414771"/>
    <lineage>
        <taxon>Bacteria</taxon>
        <taxon>Bacillati</taxon>
        <taxon>Bacillota</taxon>
        <taxon>Bacilli</taxon>
        <taxon>Bacillales</taxon>
        <taxon>Paenibacillaceae</taxon>
        <taxon>Paenibacillus</taxon>
    </lineage>
</organism>
<keyword evidence="3" id="KW-1003">Cell membrane</keyword>
<evidence type="ECO:0000313" key="10">
    <source>
        <dbReference type="Proteomes" id="UP000249890"/>
    </source>
</evidence>
<comment type="subcellular location">
    <subcellularLocation>
        <location evidence="1 7">Cell membrane</location>
        <topology evidence="1 7">Multi-pass membrane protein</topology>
    </subcellularLocation>
</comment>
<dbReference type="InterPro" id="IPR035906">
    <property type="entry name" value="MetI-like_sf"/>
</dbReference>
<feature type="transmembrane region" description="Helical" evidence="7">
    <location>
        <begin position="219"/>
        <end position="240"/>
    </location>
</feature>
<protein>
    <submittedName>
        <fullName evidence="9">Nitrate ABC transporter permease</fullName>
    </submittedName>
</protein>
<keyword evidence="2 7" id="KW-0813">Transport</keyword>
<keyword evidence="6 7" id="KW-0472">Membrane</keyword>
<dbReference type="GO" id="GO:0005886">
    <property type="term" value="C:plasma membrane"/>
    <property type="evidence" value="ECO:0007669"/>
    <property type="project" value="UniProtKB-SubCell"/>
</dbReference>
<feature type="transmembrane region" description="Helical" evidence="7">
    <location>
        <begin position="7"/>
        <end position="29"/>
    </location>
</feature>
<keyword evidence="10" id="KW-1185">Reference proteome</keyword>
<dbReference type="SUPFAM" id="SSF161098">
    <property type="entry name" value="MetI-like"/>
    <property type="match status" value="1"/>
</dbReference>
<sequence length="253" mass="28247">MRSYWKLIWPPFVAVIFFLAVWQLAVSWFQVEQWILPSPGAILREATGNAAGLWDHTLATLRLTLIGFPIGTGVGLLVALLLHLLPWARRAFYPLLILSQNVPSIALGPLLVIWFGFGLLPKIVLITLVCFFPVAVAAMGGLAQSDRVMMNYMKMAGASKWQIFTKLELPHSLPSMFSGIKISASYAVMGAVVAEWIGADKGIGYYMLLQKSAYRTDRMFVAITVIVLLSLVLFGLIALLERWLVRWKPRRNS</sequence>
<name>A0A2Z2KY51_9BACL</name>
<dbReference type="AlphaFoldDB" id="A0A2Z2KY51"/>
<feature type="transmembrane region" description="Helical" evidence="7">
    <location>
        <begin position="92"/>
        <end position="117"/>
    </location>
</feature>
<dbReference type="KEGG" id="pdh:B9T62_34060"/>
<gene>
    <name evidence="9" type="ORF">B9T62_34060</name>
</gene>
<dbReference type="RefSeq" id="WP_087919282.1">
    <property type="nucleotide sequence ID" value="NZ_CP021780.1"/>
</dbReference>
<dbReference type="PANTHER" id="PTHR30151:SF20">
    <property type="entry name" value="ABC TRANSPORTER PERMEASE PROTEIN HI_0355-RELATED"/>
    <property type="match status" value="1"/>
</dbReference>
<evidence type="ECO:0000256" key="5">
    <source>
        <dbReference type="ARBA" id="ARBA00022989"/>
    </source>
</evidence>
<keyword evidence="4 7" id="KW-0812">Transmembrane</keyword>
<evidence type="ECO:0000256" key="1">
    <source>
        <dbReference type="ARBA" id="ARBA00004651"/>
    </source>
</evidence>
<proteinExistence type="inferred from homology"/>
<dbReference type="CDD" id="cd06261">
    <property type="entry name" value="TM_PBP2"/>
    <property type="match status" value="1"/>
</dbReference>
<evidence type="ECO:0000313" key="9">
    <source>
        <dbReference type="EMBL" id="ASA25318.1"/>
    </source>
</evidence>
<dbReference type="PROSITE" id="PS50928">
    <property type="entry name" value="ABC_TM1"/>
    <property type="match status" value="1"/>
</dbReference>
<evidence type="ECO:0000259" key="8">
    <source>
        <dbReference type="PROSITE" id="PS50928"/>
    </source>
</evidence>